<name>A0A1G6A5C5_9BACT</name>
<dbReference type="EMBL" id="FMXO01000001">
    <property type="protein sequence ID" value="SDB03628.1"/>
    <property type="molecule type" value="Genomic_DNA"/>
</dbReference>
<evidence type="ECO:0000313" key="2">
    <source>
        <dbReference type="Proteomes" id="UP000198771"/>
    </source>
</evidence>
<gene>
    <name evidence="1" type="ORF">SAMN05660653_00164</name>
</gene>
<dbReference type="AlphaFoldDB" id="A0A1G6A5C5"/>
<dbReference type="RefSeq" id="WP_092116244.1">
    <property type="nucleotide sequence ID" value="NZ_FMXO01000001.1"/>
</dbReference>
<organism evidence="1 2">
    <name type="scientific">Desulfonatronum thiosulfatophilum</name>
    <dbReference type="NCBI Taxonomy" id="617002"/>
    <lineage>
        <taxon>Bacteria</taxon>
        <taxon>Pseudomonadati</taxon>
        <taxon>Thermodesulfobacteriota</taxon>
        <taxon>Desulfovibrionia</taxon>
        <taxon>Desulfovibrionales</taxon>
        <taxon>Desulfonatronaceae</taxon>
        <taxon>Desulfonatronum</taxon>
    </lineage>
</organism>
<dbReference type="Proteomes" id="UP000198771">
    <property type="component" value="Unassembled WGS sequence"/>
</dbReference>
<dbReference type="STRING" id="617002.SAMN05660653_00164"/>
<dbReference type="OrthoDB" id="9930704at2"/>
<protein>
    <submittedName>
        <fullName evidence="1">Uncharacterized protein</fullName>
    </submittedName>
</protein>
<proteinExistence type="predicted"/>
<evidence type="ECO:0000313" key="1">
    <source>
        <dbReference type="EMBL" id="SDB03628.1"/>
    </source>
</evidence>
<accession>A0A1G6A5C5</accession>
<keyword evidence="2" id="KW-1185">Reference proteome</keyword>
<sequence>MSDIKKRMPVIIRKLDAAVDALEELIHLTWDKDYDVPANDSRQKLRTDLLEYSDYLEKAEWWKKCA</sequence>
<reference evidence="1 2" key="1">
    <citation type="submission" date="2016-10" db="EMBL/GenBank/DDBJ databases">
        <authorList>
            <person name="de Groot N.N."/>
        </authorList>
    </citation>
    <scope>NUCLEOTIDE SEQUENCE [LARGE SCALE GENOMIC DNA]</scope>
    <source>
        <strain evidence="1 2">ASO4-2</strain>
    </source>
</reference>